<sequence length="344" mass="38126">MAPAYNGAKMVLFGGNPPGEDSIGTLYILDVPTMTWTQGPSIDPSQNRSQMACTVNGDNFIAWGGIRFTPGSSGRPTLAMSSVPLIYNLYTGAWTTKYIRASHPYSGTVNRRRRREQEQIQQNQPLPEEFWPSGSGKRTIVLRAAEPQTVVPLTAVPQKKYIPRMETDRYVPSAGGKNKMQLHISPPVNLQKHQHVYGTPSYSNSSTLSSPTDPYRKSPSPTPSFANSTSPTPLWPTHPHQAAAPPYTSSRIPGPIVHTSSSEPSNQQEHYRQLQNQLAACQWELAHLHDKKRLSGDSEYTYTAYTRNPHGDDLVSSTANAHELRQQISSLQAEMSRLQAILHL</sequence>
<organism evidence="3 4">
    <name type="scientific">Linnemannia gamsii</name>
    <dbReference type="NCBI Taxonomy" id="64522"/>
    <lineage>
        <taxon>Eukaryota</taxon>
        <taxon>Fungi</taxon>
        <taxon>Fungi incertae sedis</taxon>
        <taxon>Mucoromycota</taxon>
        <taxon>Mortierellomycotina</taxon>
        <taxon>Mortierellomycetes</taxon>
        <taxon>Mortierellales</taxon>
        <taxon>Mortierellaceae</taxon>
        <taxon>Linnemannia</taxon>
    </lineage>
</organism>
<name>A0A9P6R018_9FUNG</name>
<evidence type="ECO:0000256" key="1">
    <source>
        <dbReference type="SAM" id="Coils"/>
    </source>
</evidence>
<feature type="compositionally biased region" description="Polar residues" evidence="2">
    <location>
        <begin position="223"/>
        <end position="232"/>
    </location>
</feature>
<keyword evidence="4" id="KW-1185">Reference proteome</keyword>
<dbReference type="InterPro" id="IPR015915">
    <property type="entry name" value="Kelch-typ_b-propeller"/>
</dbReference>
<proteinExistence type="predicted"/>
<gene>
    <name evidence="3" type="ORF">BGZ97_000898</name>
</gene>
<evidence type="ECO:0000313" key="4">
    <source>
        <dbReference type="Proteomes" id="UP000823405"/>
    </source>
</evidence>
<evidence type="ECO:0000256" key="2">
    <source>
        <dbReference type="SAM" id="MobiDB-lite"/>
    </source>
</evidence>
<reference evidence="3" key="1">
    <citation type="journal article" date="2020" name="Fungal Divers.">
        <title>Resolving the Mortierellaceae phylogeny through synthesis of multi-gene phylogenetics and phylogenomics.</title>
        <authorList>
            <person name="Vandepol N."/>
            <person name="Liber J."/>
            <person name="Desiro A."/>
            <person name="Na H."/>
            <person name="Kennedy M."/>
            <person name="Barry K."/>
            <person name="Grigoriev I.V."/>
            <person name="Miller A.N."/>
            <person name="O'Donnell K."/>
            <person name="Stajich J.E."/>
            <person name="Bonito G."/>
        </authorList>
    </citation>
    <scope>NUCLEOTIDE SEQUENCE</scope>
    <source>
        <strain evidence="3">NVP60</strain>
    </source>
</reference>
<dbReference type="EMBL" id="JAAAIN010001174">
    <property type="protein sequence ID" value="KAG0306033.1"/>
    <property type="molecule type" value="Genomic_DNA"/>
</dbReference>
<keyword evidence="1" id="KW-0175">Coiled coil</keyword>
<feature type="region of interest" description="Disordered" evidence="2">
    <location>
        <begin position="196"/>
        <end position="269"/>
    </location>
</feature>
<dbReference type="Gene3D" id="2.120.10.80">
    <property type="entry name" value="Kelch-type beta propeller"/>
    <property type="match status" value="1"/>
</dbReference>
<dbReference type="InterPro" id="IPR011043">
    <property type="entry name" value="Gal_Oxase/kelch_b-propeller"/>
</dbReference>
<accession>A0A9P6R018</accession>
<dbReference type="AlphaFoldDB" id="A0A9P6R018"/>
<protein>
    <recommendedName>
        <fullName evidence="5">Galactose oxidase</fullName>
    </recommendedName>
</protein>
<evidence type="ECO:0008006" key="5">
    <source>
        <dbReference type="Google" id="ProtNLM"/>
    </source>
</evidence>
<feature type="compositionally biased region" description="Polar residues" evidence="2">
    <location>
        <begin position="258"/>
        <end position="269"/>
    </location>
</feature>
<dbReference type="Proteomes" id="UP000823405">
    <property type="component" value="Unassembled WGS sequence"/>
</dbReference>
<feature type="compositionally biased region" description="Low complexity" evidence="2">
    <location>
        <begin position="199"/>
        <end position="213"/>
    </location>
</feature>
<dbReference type="OrthoDB" id="432528at2759"/>
<dbReference type="SUPFAM" id="SSF50965">
    <property type="entry name" value="Galactose oxidase, central domain"/>
    <property type="match status" value="1"/>
</dbReference>
<comment type="caution">
    <text evidence="3">The sequence shown here is derived from an EMBL/GenBank/DDBJ whole genome shotgun (WGS) entry which is preliminary data.</text>
</comment>
<feature type="coiled-coil region" evidence="1">
    <location>
        <begin position="271"/>
        <end position="341"/>
    </location>
</feature>
<evidence type="ECO:0000313" key="3">
    <source>
        <dbReference type="EMBL" id="KAG0306033.1"/>
    </source>
</evidence>
<feature type="region of interest" description="Disordered" evidence="2">
    <location>
        <begin position="106"/>
        <end position="134"/>
    </location>
</feature>